<dbReference type="GO" id="GO:0044774">
    <property type="term" value="P:mitotic DNA integrity checkpoint signaling"/>
    <property type="evidence" value="ECO:0007669"/>
    <property type="project" value="TreeGrafter"/>
</dbReference>
<organism evidence="2 3">
    <name type="scientific">Ramazzottius varieornatus</name>
    <name type="common">Water bear</name>
    <name type="synonym">Tardigrade</name>
    <dbReference type="NCBI Taxonomy" id="947166"/>
    <lineage>
        <taxon>Eukaryota</taxon>
        <taxon>Metazoa</taxon>
        <taxon>Ecdysozoa</taxon>
        <taxon>Tardigrada</taxon>
        <taxon>Eutardigrada</taxon>
        <taxon>Parachela</taxon>
        <taxon>Hypsibioidea</taxon>
        <taxon>Ramazzottiidae</taxon>
        <taxon>Ramazzottius</taxon>
    </lineage>
</organism>
<dbReference type="InterPro" id="IPR041426">
    <property type="entry name" value="Mos1_HTH"/>
</dbReference>
<dbReference type="GO" id="GO:0015074">
    <property type="term" value="P:DNA integration"/>
    <property type="evidence" value="ECO:0007669"/>
    <property type="project" value="TreeGrafter"/>
</dbReference>
<evidence type="ECO:0000313" key="3">
    <source>
        <dbReference type="Proteomes" id="UP000186922"/>
    </source>
</evidence>
<gene>
    <name evidence="2" type="primary">RvY_03555-1</name>
    <name evidence="2" type="synonym">RvY_03555.1</name>
    <name evidence="2" type="ORF">RvY_03555</name>
</gene>
<comment type="caution">
    <text evidence="2">The sequence shown here is derived from an EMBL/GenBank/DDBJ whole genome shotgun (WGS) entry which is preliminary data.</text>
</comment>
<dbReference type="AlphaFoldDB" id="A0A1D1US78"/>
<dbReference type="PANTHER" id="PTHR46060:SF2">
    <property type="entry name" value="HISTONE-LYSINE N-METHYLTRANSFERASE SETMAR"/>
    <property type="match status" value="1"/>
</dbReference>
<dbReference type="EMBL" id="BDGG01000002">
    <property type="protein sequence ID" value="GAU91265.1"/>
    <property type="molecule type" value="Genomic_DNA"/>
</dbReference>
<dbReference type="Gene3D" id="1.10.10.1450">
    <property type="match status" value="1"/>
</dbReference>
<dbReference type="OrthoDB" id="616263at2759"/>
<dbReference type="GO" id="GO:0042800">
    <property type="term" value="F:histone H3K4 methyltransferase activity"/>
    <property type="evidence" value="ECO:0007669"/>
    <property type="project" value="TreeGrafter"/>
</dbReference>
<dbReference type="GO" id="GO:0035861">
    <property type="term" value="C:site of double-strand break"/>
    <property type="evidence" value="ECO:0007669"/>
    <property type="project" value="TreeGrafter"/>
</dbReference>
<proteinExistence type="predicted"/>
<sequence length="88" mass="10175">MDKSKLRTIFEYEFRRGTNAAQTARNINNVFGEDATNERTVERWYARFRSGDFSLEDHPHGRPKLKANTDELRKLVESDPSQTSAVLS</sequence>
<dbReference type="GO" id="GO:0046975">
    <property type="term" value="F:histone H3K36 methyltransferase activity"/>
    <property type="evidence" value="ECO:0007669"/>
    <property type="project" value="TreeGrafter"/>
</dbReference>
<name>A0A1D1US78_RAMVA</name>
<dbReference type="PANTHER" id="PTHR46060">
    <property type="entry name" value="MARINER MOS1 TRANSPOSASE-LIKE PROTEIN"/>
    <property type="match status" value="1"/>
</dbReference>
<keyword evidence="3" id="KW-1185">Reference proteome</keyword>
<dbReference type="GO" id="GO:0005634">
    <property type="term" value="C:nucleus"/>
    <property type="evidence" value="ECO:0007669"/>
    <property type="project" value="TreeGrafter"/>
</dbReference>
<dbReference type="GO" id="GO:0003697">
    <property type="term" value="F:single-stranded DNA binding"/>
    <property type="evidence" value="ECO:0007669"/>
    <property type="project" value="TreeGrafter"/>
</dbReference>
<evidence type="ECO:0000313" key="2">
    <source>
        <dbReference type="EMBL" id="GAU91265.1"/>
    </source>
</evidence>
<dbReference type="GO" id="GO:0006303">
    <property type="term" value="P:double-strand break repair via nonhomologous end joining"/>
    <property type="evidence" value="ECO:0007669"/>
    <property type="project" value="TreeGrafter"/>
</dbReference>
<dbReference type="GO" id="GO:0044547">
    <property type="term" value="F:DNA topoisomerase binding"/>
    <property type="evidence" value="ECO:0007669"/>
    <property type="project" value="TreeGrafter"/>
</dbReference>
<protein>
    <recommendedName>
        <fullName evidence="1">Mos1 transposase HTH domain-containing protein</fullName>
    </recommendedName>
</protein>
<evidence type="ECO:0000259" key="1">
    <source>
        <dbReference type="Pfam" id="PF17906"/>
    </source>
</evidence>
<accession>A0A1D1US78</accession>
<dbReference type="GO" id="GO:0003690">
    <property type="term" value="F:double-stranded DNA binding"/>
    <property type="evidence" value="ECO:0007669"/>
    <property type="project" value="TreeGrafter"/>
</dbReference>
<dbReference type="Proteomes" id="UP000186922">
    <property type="component" value="Unassembled WGS sequence"/>
</dbReference>
<dbReference type="GO" id="GO:0000014">
    <property type="term" value="F:single-stranded DNA endodeoxyribonuclease activity"/>
    <property type="evidence" value="ECO:0007669"/>
    <property type="project" value="TreeGrafter"/>
</dbReference>
<dbReference type="InterPro" id="IPR052709">
    <property type="entry name" value="Transposase-MT_Hybrid"/>
</dbReference>
<reference evidence="2 3" key="1">
    <citation type="journal article" date="2016" name="Nat. Commun.">
        <title>Extremotolerant tardigrade genome and improved radiotolerance of human cultured cells by tardigrade-unique protein.</title>
        <authorList>
            <person name="Hashimoto T."/>
            <person name="Horikawa D.D."/>
            <person name="Saito Y."/>
            <person name="Kuwahara H."/>
            <person name="Kozuka-Hata H."/>
            <person name="Shin-I T."/>
            <person name="Minakuchi Y."/>
            <person name="Ohishi K."/>
            <person name="Motoyama A."/>
            <person name="Aizu T."/>
            <person name="Enomoto A."/>
            <person name="Kondo K."/>
            <person name="Tanaka S."/>
            <person name="Hara Y."/>
            <person name="Koshikawa S."/>
            <person name="Sagara H."/>
            <person name="Miura T."/>
            <person name="Yokobori S."/>
            <person name="Miyagawa K."/>
            <person name="Suzuki Y."/>
            <person name="Kubo T."/>
            <person name="Oyama M."/>
            <person name="Kohara Y."/>
            <person name="Fujiyama A."/>
            <person name="Arakawa K."/>
            <person name="Katayama T."/>
            <person name="Toyoda A."/>
            <person name="Kunieda T."/>
        </authorList>
    </citation>
    <scope>NUCLEOTIDE SEQUENCE [LARGE SCALE GENOMIC DNA]</scope>
    <source>
        <strain evidence="2 3">YOKOZUNA-1</strain>
    </source>
</reference>
<feature type="domain" description="Mos1 transposase HTH" evidence="1">
    <location>
        <begin position="3"/>
        <end position="52"/>
    </location>
</feature>
<dbReference type="Pfam" id="PF17906">
    <property type="entry name" value="HTH_48"/>
    <property type="match status" value="1"/>
</dbReference>
<dbReference type="STRING" id="947166.A0A1D1US78"/>
<dbReference type="GO" id="GO:0000793">
    <property type="term" value="C:condensed chromosome"/>
    <property type="evidence" value="ECO:0007669"/>
    <property type="project" value="TreeGrafter"/>
</dbReference>
<dbReference type="GO" id="GO:0031297">
    <property type="term" value="P:replication fork processing"/>
    <property type="evidence" value="ECO:0007669"/>
    <property type="project" value="TreeGrafter"/>
</dbReference>
<dbReference type="GO" id="GO:0000729">
    <property type="term" value="P:DNA double-strand break processing"/>
    <property type="evidence" value="ECO:0007669"/>
    <property type="project" value="TreeGrafter"/>
</dbReference>